<dbReference type="AlphaFoldDB" id="A0A395NWZ5"/>
<dbReference type="PANTHER" id="PTHR42748">
    <property type="entry name" value="NITROGEN METABOLITE REPRESSION PROTEIN NMRA FAMILY MEMBER"/>
    <property type="match status" value="1"/>
</dbReference>
<dbReference type="EMBL" id="PXOA01000104">
    <property type="protein sequence ID" value="RFU80585.1"/>
    <property type="molecule type" value="Genomic_DNA"/>
</dbReference>
<dbReference type="OrthoDB" id="9997102at2759"/>
<dbReference type="InterPro" id="IPR008030">
    <property type="entry name" value="NmrA-like"/>
</dbReference>
<evidence type="ECO:0000313" key="5">
    <source>
        <dbReference type="Proteomes" id="UP000266272"/>
    </source>
</evidence>
<comment type="similarity">
    <text evidence="1">Belongs to the NmrA-type oxidoreductase family.</text>
</comment>
<gene>
    <name evidence="4" type="ORF">TARUN_1618</name>
</gene>
<organism evidence="4 5">
    <name type="scientific">Trichoderma arundinaceum</name>
    <dbReference type="NCBI Taxonomy" id="490622"/>
    <lineage>
        <taxon>Eukaryota</taxon>
        <taxon>Fungi</taxon>
        <taxon>Dikarya</taxon>
        <taxon>Ascomycota</taxon>
        <taxon>Pezizomycotina</taxon>
        <taxon>Sordariomycetes</taxon>
        <taxon>Hypocreomycetidae</taxon>
        <taxon>Hypocreales</taxon>
        <taxon>Hypocreaceae</taxon>
        <taxon>Trichoderma</taxon>
    </lineage>
</organism>
<comment type="caution">
    <text evidence="4">The sequence shown here is derived from an EMBL/GenBank/DDBJ whole genome shotgun (WGS) entry which is preliminary data.</text>
</comment>
<dbReference type="Gene3D" id="3.40.50.720">
    <property type="entry name" value="NAD(P)-binding Rossmann-like Domain"/>
    <property type="match status" value="1"/>
</dbReference>
<accession>A0A395NWZ5</accession>
<proteinExistence type="inferred from homology"/>
<dbReference type="SUPFAM" id="SSF51735">
    <property type="entry name" value="NAD(P)-binding Rossmann-fold domains"/>
    <property type="match status" value="1"/>
</dbReference>
<evidence type="ECO:0000256" key="1">
    <source>
        <dbReference type="ARBA" id="ARBA00006328"/>
    </source>
</evidence>
<evidence type="ECO:0000259" key="3">
    <source>
        <dbReference type="Pfam" id="PF05368"/>
    </source>
</evidence>
<feature type="domain" description="NmrA-like" evidence="3">
    <location>
        <begin position="3"/>
        <end position="283"/>
    </location>
</feature>
<evidence type="ECO:0000313" key="4">
    <source>
        <dbReference type="EMBL" id="RFU80585.1"/>
    </source>
</evidence>
<dbReference type="CDD" id="cd05251">
    <property type="entry name" value="NmrA_like_SDR_a"/>
    <property type="match status" value="1"/>
</dbReference>
<sequence length="306" mass="33420">MSRSLLITGATGKQGGAVIRSLLSKNADFSILAVTRDTTSGSAQKLASLSPKVKLLQGDLNDTEGIFARARDLSSSSPYGVFSVQAPKFGGNGAEVEQVQGISLIDSAIKAGVKHFVYSSIDRHGDKSIDNPTDVPHFISKHNIEHHLINSTKSNDAMAWTILRPVAFMENFDKGFLGKVFATAIKTKLAPVQRPLQLIGLEDIGIAAAEAFLHPEEHRGKSISLAGDEVTYEQLVEIFREKTGADMPTTWDFVAKLILVASKEMGTMYSFFEREGYGADIEALRKRYPGIKDLRTWLETSVYVKG</sequence>
<dbReference type="Proteomes" id="UP000266272">
    <property type="component" value="Unassembled WGS sequence"/>
</dbReference>
<reference evidence="4 5" key="1">
    <citation type="journal article" date="2018" name="PLoS Pathog.">
        <title>Evolution of structural diversity of trichothecenes, a family of toxins produced by plant pathogenic and entomopathogenic fungi.</title>
        <authorList>
            <person name="Proctor R.H."/>
            <person name="McCormick S.P."/>
            <person name="Kim H.S."/>
            <person name="Cardoza R.E."/>
            <person name="Stanley A.M."/>
            <person name="Lindo L."/>
            <person name="Kelly A."/>
            <person name="Brown D.W."/>
            <person name="Lee T."/>
            <person name="Vaughan M.M."/>
            <person name="Alexander N.J."/>
            <person name="Busman M."/>
            <person name="Gutierrez S."/>
        </authorList>
    </citation>
    <scope>NUCLEOTIDE SEQUENCE [LARGE SCALE GENOMIC DNA]</scope>
    <source>
        <strain evidence="4 5">IBT 40837</strain>
    </source>
</reference>
<dbReference type="GO" id="GO:0005634">
    <property type="term" value="C:nucleus"/>
    <property type="evidence" value="ECO:0007669"/>
    <property type="project" value="TreeGrafter"/>
</dbReference>
<evidence type="ECO:0000256" key="2">
    <source>
        <dbReference type="ARBA" id="ARBA00022857"/>
    </source>
</evidence>
<keyword evidence="2" id="KW-0521">NADP</keyword>
<name>A0A395NWZ5_TRIAR</name>
<dbReference type="Pfam" id="PF05368">
    <property type="entry name" value="NmrA"/>
    <property type="match status" value="1"/>
</dbReference>
<dbReference type="InterPro" id="IPR051164">
    <property type="entry name" value="NmrA-like_oxidored"/>
</dbReference>
<dbReference type="PANTHER" id="PTHR42748:SF7">
    <property type="entry name" value="NMRA LIKE REDOX SENSOR 1-RELATED"/>
    <property type="match status" value="1"/>
</dbReference>
<dbReference type="STRING" id="490622.A0A395NWZ5"/>
<keyword evidence="5" id="KW-1185">Reference proteome</keyword>
<protein>
    <submittedName>
        <fullName evidence="4">Nucleoside-diphosphate-sugar epimerase family</fullName>
    </submittedName>
</protein>
<dbReference type="Gene3D" id="3.90.25.10">
    <property type="entry name" value="UDP-galactose 4-epimerase, domain 1"/>
    <property type="match status" value="1"/>
</dbReference>
<dbReference type="InterPro" id="IPR036291">
    <property type="entry name" value="NAD(P)-bd_dom_sf"/>
</dbReference>